<feature type="region of interest" description="Disordered" evidence="1">
    <location>
        <begin position="58"/>
        <end position="80"/>
    </location>
</feature>
<protein>
    <submittedName>
        <fullName evidence="3">Uncharacterized protein</fullName>
    </submittedName>
</protein>
<feature type="compositionally biased region" description="Low complexity" evidence="1">
    <location>
        <begin position="61"/>
        <end position="80"/>
    </location>
</feature>
<accession>A0A8S3ALP6</accession>
<name>A0A8S3ALP6_9BILA</name>
<proteinExistence type="predicted"/>
<reference evidence="3" key="1">
    <citation type="submission" date="2021-02" db="EMBL/GenBank/DDBJ databases">
        <authorList>
            <person name="Nowell W R."/>
        </authorList>
    </citation>
    <scope>NUCLEOTIDE SEQUENCE</scope>
</reference>
<organism evidence="3 4">
    <name type="scientific">Rotaria magnacalcarata</name>
    <dbReference type="NCBI Taxonomy" id="392030"/>
    <lineage>
        <taxon>Eukaryota</taxon>
        <taxon>Metazoa</taxon>
        <taxon>Spiralia</taxon>
        <taxon>Gnathifera</taxon>
        <taxon>Rotifera</taxon>
        <taxon>Eurotatoria</taxon>
        <taxon>Bdelloidea</taxon>
        <taxon>Philodinida</taxon>
        <taxon>Philodinidae</taxon>
        <taxon>Rotaria</taxon>
    </lineage>
</organism>
<gene>
    <name evidence="2" type="ORF">BYL167_LOCUS40570</name>
    <name evidence="3" type="ORF">GIL414_LOCUS44829</name>
</gene>
<evidence type="ECO:0000256" key="1">
    <source>
        <dbReference type="SAM" id="MobiDB-lite"/>
    </source>
</evidence>
<sequence>SQSYLYASLTPPLVPSSVRIQASTSFTSHDRPTVPSIAIKPRPYSFRALNHTSHEIKKIQTNNTNDNNNTTTNSNNNTSQ</sequence>
<dbReference type="Proteomes" id="UP000681967">
    <property type="component" value="Unassembled WGS sequence"/>
</dbReference>
<dbReference type="EMBL" id="CAJOBJ010136240">
    <property type="protein sequence ID" value="CAF4743354.1"/>
    <property type="molecule type" value="Genomic_DNA"/>
</dbReference>
<comment type="caution">
    <text evidence="3">The sequence shown here is derived from an EMBL/GenBank/DDBJ whole genome shotgun (WGS) entry which is preliminary data.</text>
</comment>
<dbReference type="Proteomes" id="UP000681720">
    <property type="component" value="Unassembled WGS sequence"/>
</dbReference>
<evidence type="ECO:0000313" key="3">
    <source>
        <dbReference type="EMBL" id="CAF4743354.1"/>
    </source>
</evidence>
<dbReference type="EMBL" id="CAJOBH010100770">
    <property type="protein sequence ID" value="CAF4611714.1"/>
    <property type="molecule type" value="Genomic_DNA"/>
</dbReference>
<evidence type="ECO:0000313" key="4">
    <source>
        <dbReference type="Proteomes" id="UP000681720"/>
    </source>
</evidence>
<feature type="non-terminal residue" evidence="3">
    <location>
        <position position="80"/>
    </location>
</feature>
<evidence type="ECO:0000313" key="2">
    <source>
        <dbReference type="EMBL" id="CAF4611714.1"/>
    </source>
</evidence>
<feature type="non-terminal residue" evidence="3">
    <location>
        <position position="1"/>
    </location>
</feature>
<dbReference type="AlphaFoldDB" id="A0A8S3ALP6"/>